<evidence type="ECO:0000313" key="2">
    <source>
        <dbReference type="EMBL" id="KAG2609186.1"/>
    </source>
</evidence>
<evidence type="ECO:0000256" key="1">
    <source>
        <dbReference type="SAM" id="MobiDB-lite"/>
    </source>
</evidence>
<dbReference type="Proteomes" id="UP000823388">
    <property type="component" value="Chromosome 4K"/>
</dbReference>
<gene>
    <name evidence="2" type="ORF">PVAP13_4KG163347</name>
</gene>
<comment type="caution">
    <text evidence="2">The sequence shown here is derived from an EMBL/GenBank/DDBJ whole genome shotgun (WGS) entry which is preliminary data.</text>
</comment>
<name>A0A8T0TKC6_PANVG</name>
<feature type="compositionally biased region" description="Polar residues" evidence="1">
    <location>
        <begin position="26"/>
        <end position="35"/>
    </location>
</feature>
<sequence>MPFVFFPRPAARRYITPAPRPPPSVEQPTTSAQTHPSKRSIHHHPEAKPSGGSTTARGGSSVRRSAAMDKVLAFSILSASPADVAAGVGGRWTRLSWRGGTDDQGQAQAQRQQQRDREEKPGSPPRRHGSGKASLPRFAPEFDGIDCFETIVSH</sequence>
<keyword evidence="3" id="KW-1185">Reference proteome</keyword>
<feature type="compositionally biased region" description="Low complexity" evidence="1">
    <location>
        <begin position="50"/>
        <end position="64"/>
    </location>
</feature>
<dbReference type="AlphaFoldDB" id="A0A8T0TKC6"/>
<dbReference type="PANTHER" id="PTHR33641">
    <property type="entry name" value="OS06G0133500 PROTEIN"/>
    <property type="match status" value="1"/>
</dbReference>
<feature type="region of interest" description="Disordered" evidence="1">
    <location>
        <begin position="1"/>
        <end position="64"/>
    </location>
</feature>
<proteinExistence type="predicted"/>
<dbReference type="EMBL" id="CM029043">
    <property type="protein sequence ID" value="KAG2609186.1"/>
    <property type="molecule type" value="Genomic_DNA"/>
</dbReference>
<reference evidence="2" key="1">
    <citation type="submission" date="2020-05" db="EMBL/GenBank/DDBJ databases">
        <title>WGS assembly of Panicum virgatum.</title>
        <authorList>
            <person name="Lovell J.T."/>
            <person name="Jenkins J."/>
            <person name="Shu S."/>
            <person name="Juenger T.E."/>
            <person name="Schmutz J."/>
        </authorList>
    </citation>
    <scope>NUCLEOTIDE SEQUENCE</scope>
    <source>
        <strain evidence="2">AP13</strain>
    </source>
</reference>
<organism evidence="2 3">
    <name type="scientific">Panicum virgatum</name>
    <name type="common">Blackwell switchgrass</name>
    <dbReference type="NCBI Taxonomy" id="38727"/>
    <lineage>
        <taxon>Eukaryota</taxon>
        <taxon>Viridiplantae</taxon>
        <taxon>Streptophyta</taxon>
        <taxon>Embryophyta</taxon>
        <taxon>Tracheophyta</taxon>
        <taxon>Spermatophyta</taxon>
        <taxon>Magnoliopsida</taxon>
        <taxon>Liliopsida</taxon>
        <taxon>Poales</taxon>
        <taxon>Poaceae</taxon>
        <taxon>PACMAD clade</taxon>
        <taxon>Panicoideae</taxon>
        <taxon>Panicodae</taxon>
        <taxon>Paniceae</taxon>
        <taxon>Panicinae</taxon>
        <taxon>Panicum</taxon>
        <taxon>Panicum sect. Hiantes</taxon>
    </lineage>
</organism>
<accession>A0A8T0TKC6</accession>
<feature type="region of interest" description="Disordered" evidence="1">
    <location>
        <begin position="93"/>
        <end position="139"/>
    </location>
</feature>
<feature type="compositionally biased region" description="Low complexity" evidence="1">
    <location>
        <begin position="103"/>
        <end position="112"/>
    </location>
</feature>
<dbReference type="PANTHER" id="PTHR33641:SF15">
    <property type="entry name" value="AVR9_CF-9 RAPIDLY ELICITED PROTEIN"/>
    <property type="match status" value="1"/>
</dbReference>
<evidence type="ECO:0000313" key="3">
    <source>
        <dbReference type="Proteomes" id="UP000823388"/>
    </source>
</evidence>
<protein>
    <submittedName>
        <fullName evidence="2">Uncharacterized protein</fullName>
    </submittedName>
</protein>
<dbReference type="OrthoDB" id="757625at2759"/>